<accession>A0A0J7KCD3</accession>
<proteinExistence type="predicted"/>
<dbReference type="Proteomes" id="UP000036403">
    <property type="component" value="Unassembled WGS sequence"/>
</dbReference>
<evidence type="ECO:0000313" key="2">
    <source>
        <dbReference type="Proteomes" id="UP000036403"/>
    </source>
</evidence>
<organism evidence="1 2">
    <name type="scientific">Lasius niger</name>
    <name type="common">Black garden ant</name>
    <dbReference type="NCBI Taxonomy" id="67767"/>
    <lineage>
        <taxon>Eukaryota</taxon>
        <taxon>Metazoa</taxon>
        <taxon>Ecdysozoa</taxon>
        <taxon>Arthropoda</taxon>
        <taxon>Hexapoda</taxon>
        <taxon>Insecta</taxon>
        <taxon>Pterygota</taxon>
        <taxon>Neoptera</taxon>
        <taxon>Endopterygota</taxon>
        <taxon>Hymenoptera</taxon>
        <taxon>Apocrita</taxon>
        <taxon>Aculeata</taxon>
        <taxon>Formicoidea</taxon>
        <taxon>Formicidae</taxon>
        <taxon>Formicinae</taxon>
        <taxon>Lasius</taxon>
        <taxon>Lasius</taxon>
    </lineage>
</organism>
<gene>
    <name evidence="1" type="ORF">RF55_12542</name>
</gene>
<sequence length="484" mass="55390">MVSVVECVLSQNRQSAFGTVEEVLYKLNDESVKRSLYFDTLAVLALRNPCLAYSLCNRNFLSPVTLSLSSGFLDRYGTYPELRDLLIRFMIQNPARNIAGILSAVVQAVPGFQCDKVLPDVTDREVRIVIEEIKEQTRRDNYKIFALVNLFSPLLVDLLESVDSGAELLVEDICDEFRSRTGGCSCCFPTLTSVLSRFVVNTVSHPKNLQTHSIVHKSGSVKSRPFLRCGGSQFIPVMTKFMEFSRLSINKPTLFLLEDPTVGSVISYKMVQQVFDSVTVFYQHRWILRPIKDSDLSEIDSLCRAFNRTCLTYENSSMYGSWSDTADVFCEFRPKRRPTFDPVFVMRNAVDEFKEELRKDPEDYGIIRGDGEWLVRPQFQRPYECCYDGISFIPFDISKFNTDVLYLVDIADESQETKTDVLDYQLVEFISRGRKPPTKAIDIVPQSWIAHDKRKKKVTCRFPPGSDYSGLHEMVKSLVNYEES</sequence>
<comment type="caution">
    <text evidence="1">The sequence shown here is derived from an EMBL/GenBank/DDBJ whole genome shotgun (WGS) entry which is preliminary data.</text>
</comment>
<keyword evidence="2" id="KW-1185">Reference proteome</keyword>
<reference evidence="1 2" key="1">
    <citation type="submission" date="2015-04" db="EMBL/GenBank/DDBJ databases">
        <title>Lasius niger genome sequencing.</title>
        <authorList>
            <person name="Konorov E.A."/>
            <person name="Nikitin M.A."/>
            <person name="Kirill M.V."/>
            <person name="Chang P."/>
        </authorList>
    </citation>
    <scope>NUCLEOTIDE SEQUENCE [LARGE SCALE GENOMIC DNA]</scope>
    <source>
        <tissue evidence="1">Whole</tissue>
    </source>
</reference>
<dbReference type="AlphaFoldDB" id="A0A0J7KCD3"/>
<protein>
    <submittedName>
        <fullName evidence="1">Catenin alpha-2-like protein</fullName>
    </submittedName>
</protein>
<dbReference type="PaxDb" id="67767-A0A0J7KCD3"/>
<dbReference type="EMBL" id="LBMM01009544">
    <property type="protein sequence ID" value="KMQ88043.1"/>
    <property type="molecule type" value="Genomic_DNA"/>
</dbReference>
<name>A0A0J7KCD3_LASNI</name>
<dbReference type="OrthoDB" id="7701369at2759"/>
<evidence type="ECO:0000313" key="1">
    <source>
        <dbReference type="EMBL" id="KMQ88043.1"/>
    </source>
</evidence>